<evidence type="ECO:0000256" key="27">
    <source>
        <dbReference type="SAM" id="MobiDB-lite"/>
    </source>
</evidence>
<keyword evidence="12" id="KW-0378">Hydrolase</keyword>
<evidence type="ECO:0000256" key="25">
    <source>
        <dbReference type="PROSITE-ProRule" id="PRU00479"/>
    </source>
</evidence>
<feature type="binding site" evidence="23">
    <location>
        <position position="316"/>
    </location>
    <ligand>
        <name>Ca(2+)</name>
        <dbReference type="ChEBI" id="CHEBI:29108"/>
        <label>1</label>
    </ligand>
</feature>
<evidence type="ECO:0000256" key="12">
    <source>
        <dbReference type="ARBA" id="ARBA00022801"/>
    </source>
</evidence>
<dbReference type="FunFam" id="2.10.10.10:FF:000001">
    <property type="entry name" value="Fibronectin 1a isoform 1"/>
    <property type="match status" value="3"/>
</dbReference>
<feature type="binding site" evidence="23">
    <location>
        <position position="418"/>
    </location>
    <ligand>
        <name>Ca(2+)</name>
        <dbReference type="ChEBI" id="CHEBI:29108"/>
        <label>4</label>
    </ligand>
</feature>
<feature type="disulfide bond" evidence="25">
    <location>
        <begin position="180"/>
        <end position="207"/>
    </location>
</feature>
<protein>
    <recommendedName>
        <fullName evidence="5">72 kDa type IV collagenase</fullName>
        <ecNumber evidence="4">3.4.24.24</ecNumber>
    </recommendedName>
    <alternativeName>
        <fullName evidence="19">72 kDa gelatinase</fullName>
    </alternativeName>
    <alternativeName>
        <fullName evidence="20">Matrix metalloproteinase-2</fullName>
    </alternativeName>
</protein>
<dbReference type="PROSITE" id="PS00023">
    <property type="entry name" value="FN2_1"/>
    <property type="match status" value="1"/>
</dbReference>
<comment type="catalytic activity">
    <reaction evidence="1">
        <text>Cleavage of gelatin type I and collagen types IV, V, VII, X. Cleaves the collagen-like sequence Pro-Gln-Gly-|-Ile-Ala-Gly-Gln.</text>
        <dbReference type="EC" id="3.4.24.24"/>
    </reaction>
</comment>
<feature type="binding site" evidence="22">
    <location>
        <position position="346"/>
    </location>
    <ligand>
        <name>Zn(2+)</name>
        <dbReference type="ChEBI" id="CHEBI:29105"/>
        <label>2</label>
        <note>catalytic</note>
    </ligand>
</feature>
<dbReference type="PROSITE" id="PS51092">
    <property type="entry name" value="FN2_2"/>
    <property type="match status" value="3"/>
</dbReference>
<dbReference type="InterPro" id="IPR021190">
    <property type="entry name" value="Pept_M10A"/>
</dbReference>
<dbReference type="Gene3D" id="3.40.390.10">
    <property type="entry name" value="Collagenase (Catalytic Domain)"/>
    <property type="match status" value="2"/>
</dbReference>
<feature type="binding site" evidence="23">
    <location>
        <position position="560"/>
    </location>
    <ligand>
        <name>Ca(2+)</name>
        <dbReference type="ChEBI" id="CHEBI:29108"/>
        <label>4</label>
    </ligand>
</feature>
<evidence type="ECO:0000256" key="13">
    <source>
        <dbReference type="ARBA" id="ARBA00022833"/>
    </source>
</evidence>
<dbReference type="PRINTS" id="PR00138">
    <property type="entry name" value="MATRIXIN"/>
</dbReference>
<feature type="disulfide bond" evidence="25">
    <location>
        <begin position="296"/>
        <end position="323"/>
    </location>
</feature>
<evidence type="ECO:0000256" key="11">
    <source>
        <dbReference type="ARBA" id="ARBA00022737"/>
    </source>
</evidence>
<dbReference type="GeneTree" id="ENSGT00940000158511"/>
<dbReference type="PIRSF" id="PIRSF001191">
    <property type="entry name" value="Peptidase_M10A_matrix"/>
    <property type="match status" value="1"/>
</dbReference>
<feature type="disulfide bond" evidence="25">
    <location>
        <begin position="224"/>
        <end position="250"/>
    </location>
</feature>
<accession>S4RCQ8</accession>
<dbReference type="Gene3D" id="2.10.10.10">
    <property type="entry name" value="Fibronectin, type II, collagen-binding"/>
    <property type="match status" value="3"/>
</dbReference>
<evidence type="ECO:0000256" key="14">
    <source>
        <dbReference type="ARBA" id="ARBA00022837"/>
    </source>
</evidence>
<dbReference type="SMART" id="SM00120">
    <property type="entry name" value="HX"/>
    <property type="match status" value="3"/>
</dbReference>
<evidence type="ECO:0000256" key="1">
    <source>
        <dbReference type="ARBA" id="ARBA00000178"/>
    </source>
</evidence>
<evidence type="ECO:0000256" key="20">
    <source>
        <dbReference type="ARBA" id="ARBA00030021"/>
    </source>
</evidence>
<dbReference type="Pfam" id="PF00045">
    <property type="entry name" value="Hemopexin"/>
    <property type="match status" value="2"/>
</dbReference>
<keyword evidence="10" id="KW-0732">Signal</keyword>
<feature type="binding site" evidence="22">
    <location>
        <position position="336"/>
    </location>
    <ligand>
        <name>Zn(2+)</name>
        <dbReference type="ChEBI" id="CHEBI:29105"/>
        <label>2</label>
        <note>catalytic</note>
    </ligand>
</feature>
<keyword evidence="16" id="KW-0177">Collagen degradation</keyword>
<keyword evidence="13 22" id="KW-0862">Zinc</keyword>
<dbReference type="GO" id="GO:0030198">
    <property type="term" value="P:extracellular matrix organization"/>
    <property type="evidence" value="ECO:0007669"/>
    <property type="project" value="TreeGrafter"/>
</dbReference>
<evidence type="ECO:0000256" key="18">
    <source>
        <dbReference type="ARBA" id="ARBA00023157"/>
    </source>
</evidence>
<dbReference type="Pfam" id="PF00413">
    <property type="entry name" value="Peptidase_M10"/>
    <property type="match status" value="1"/>
</dbReference>
<dbReference type="PROSITE" id="PS51642">
    <property type="entry name" value="HEMOPEXIN_2"/>
    <property type="match status" value="3"/>
</dbReference>
<comment type="cofactor">
    <cofactor evidence="23">
        <name>Zn(2+)</name>
        <dbReference type="ChEBI" id="CHEBI:29105"/>
    </cofactor>
    <text evidence="23">Binds 2 Zn(2+) ions per subunit.</text>
</comment>
<evidence type="ECO:0000256" key="4">
    <source>
        <dbReference type="ARBA" id="ARBA00012372"/>
    </source>
</evidence>
<dbReference type="GO" id="GO:0031012">
    <property type="term" value="C:extracellular matrix"/>
    <property type="evidence" value="ECO:0007669"/>
    <property type="project" value="InterPro"/>
</dbReference>
<evidence type="ECO:0000256" key="23">
    <source>
        <dbReference type="PIRSR" id="PIRSR621190-2"/>
    </source>
</evidence>
<keyword evidence="7" id="KW-0272">Extracellular matrix</keyword>
<evidence type="ECO:0000256" key="17">
    <source>
        <dbReference type="ARBA" id="ARBA00023145"/>
    </source>
</evidence>
<dbReference type="PROSITE" id="PS00546">
    <property type="entry name" value="CYSTEINE_SWITCH"/>
    <property type="match status" value="1"/>
</dbReference>
<dbReference type="InterPro" id="IPR006026">
    <property type="entry name" value="Peptidase_Metallo"/>
</dbReference>
<dbReference type="Gene3D" id="2.110.10.10">
    <property type="entry name" value="Hemopexin-like domain"/>
    <property type="match status" value="1"/>
</dbReference>
<dbReference type="GO" id="GO:0008270">
    <property type="term" value="F:zinc ion binding"/>
    <property type="evidence" value="ECO:0007669"/>
    <property type="project" value="InterPro"/>
</dbReference>
<dbReference type="PANTHER" id="PTHR10201:SF29">
    <property type="entry name" value="72 KDA TYPE IV COLLAGENASE"/>
    <property type="match status" value="1"/>
</dbReference>
<dbReference type="SMART" id="SM00059">
    <property type="entry name" value="FN2"/>
    <property type="match status" value="3"/>
</dbReference>
<dbReference type="EC" id="3.4.24.24" evidence="4"/>
<feature type="binding site" evidence="22">
    <location>
        <position position="340"/>
    </location>
    <ligand>
        <name>Zn(2+)</name>
        <dbReference type="ChEBI" id="CHEBI:29105"/>
        <label>2</label>
        <note>catalytic</note>
    </ligand>
</feature>
<dbReference type="AlphaFoldDB" id="S4RCQ8"/>
<keyword evidence="14 23" id="KW-0106">Calcium</keyword>
<evidence type="ECO:0000256" key="7">
    <source>
        <dbReference type="ARBA" id="ARBA00022530"/>
    </source>
</evidence>
<feature type="domain" description="Fibronectin type-II" evidence="28">
    <location>
        <begin position="219"/>
        <end position="267"/>
    </location>
</feature>
<keyword evidence="6" id="KW-0964">Secreted</keyword>
<feature type="repeat" description="Hemopexin" evidence="26">
    <location>
        <begin position="414"/>
        <end position="458"/>
    </location>
</feature>
<reference evidence="29" key="2">
    <citation type="submission" date="2025-09" db="UniProtKB">
        <authorList>
            <consortium name="Ensembl"/>
        </authorList>
    </citation>
    <scope>IDENTIFICATION</scope>
</reference>
<feature type="disulfide bond" evidence="25">
    <location>
        <begin position="166"/>
        <end position="192"/>
    </location>
</feature>
<dbReference type="GO" id="GO:0030574">
    <property type="term" value="P:collagen catabolic process"/>
    <property type="evidence" value="ECO:0007669"/>
    <property type="project" value="UniProtKB-KW"/>
</dbReference>
<dbReference type="SMART" id="SM00235">
    <property type="entry name" value="ZnMc"/>
    <property type="match status" value="1"/>
</dbReference>
<comment type="cofactor">
    <cofactor evidence="23">
        <name>Ca(2+)</name>
        <dbReference type="ChEBI" id="CHEBI:29108"/>
    </cofactor>
    <text evidence="23">Can bind about 5 Ca(2+) ions per subunit.</text>
</comment>
<evidence type="ECO:0000256" key="24">
    <source>
        <dbReference type="PIRSR" id="PIRSR621190-4"/>
    </source>
</evidence>
<dbReference type="InterPro" id="IPR018487">
    <property type="entry name" value="Hemopexin-like_repeat"/>
</dbReference>
<dbReference type="SUPFAM" id="SSF47090">
    <property type="entry name" value="PGBD-like"/>
    <property type="match status" value="1"/>
</dbReference>
<evidence type="ECO:0000256" key="6">
    <source>
        <dbReference type="ARBA" id="ARBA00022525"/>
    </source>
</evidence>
<evidence type="ECO:0000256" key="16">
    <source>
        <dbReference type="ARBA" id="ARBA00023105"/>
    </source>
</evidence>
<evidence type="ECO:0000256" key="8">
    <source>
        <dbReference type="ARBA" id="ARBA00022670"/>
    </source>
</evidence>
<proteinExistence type="inferred from homology"/>
<evidence type="ECO:0000313" key="29">
    <source>
        <dbReference type="Ensembl" id="ENSPMAP00000002990.1"/>
    </source>
</evidence>
<evidence type="ECO:0000256" key="21">
    <source>
        <dbReference type="PIRSR" id="PIRSR001191-1"/>
    </source>
</evidence>
<evidence type="ECO:0000256" key="5">
    <source>
        <dbReference type="ARBA" id="ARBA00021167"/>
    </source>
</evidence>
<dbReference type="HOGENOM" id="CLU_015489_6_2_1"/>
<feature type="repeat" description="Hemopexin" evidence="26">
    <location>
        <begin position="459"/>
        <end position="505"/>
    </location>
</feature>
<evidence type="ECO:0000256" key="9">
    <source>
        <dbReference type="ARBA" id="ARBA00022723"/>
    </source>
</evidence>
<dbReference type="STRING" id="7757.ENSPMAP00000002990"/>
<dbReference type="SUPFAM" id="SSF55486">
    <property type="entry name" value="Metalloproteases ('zincins'), catalytic domain"/>
    <property type="match status" value="1"/>
</dbReference>
<dbReference type="OMA" id="CPKDSCN"/>
<feature type="domain" description="Fibronectin type-II" evidence="28">
    <location>
        <begin position="277"/>
        <end position="325"/>
    </location>
</feature>
<dbReference type="PRINTS" id="PR00013">
    <property type="entry name" value="FNTYPEII"/>
</dbReference>
<dbReference type="Ensembl" id="ENSPMAT00000003005.1">
    <property type="protein sequence ID" value="ENSPMAP00000002990.1"/>
    <property type="gene ID" value="ENSPMAG00000002690.1"/>
</dbReference>
<keyword evidence="18 25" id="KW-1015">Disulfide bond</keyword>
<feature type="active site" evidence="21">
    <location>
        <position position="337"/>
    </location>
</feature>
<keyword evidence="15" id="KW-0482">Metalloprotease</keyword>
<evidence type="ECO:0000259" key="28">
    <source>
        <dbReference type="PROSITE" id="PS51092"/>
    </source>
</evidence>
<dbReference type="InterPro" id="IPR000562">
    <property type="entry name" value="FN_type2_dom"/>
</dbReference>
<evidence type="ECO:0000256" key="26">
    <source>
        <dbReference type="PROSITE-ProRule" id="PRU01011"/>
    </source>
</evidence>
<dbReference type="CDD" id="cd00094">
    <property type="entry name" value="HX"/>
    <property type="match status" value="1"/>
</dbReference>
<evidence type="ECO:0000256" key="19">
    <source>
        <dbReference type="ARBA" id="ARBA00029967"/>
    </source>
</evidence>
<dbReference type="InterPro" id="IPR036365">
    <property type="entry name" value="PGBD-like_sf"/>
</dbReference>
<keyword evidence="17" id="KW-0865">Zymogen</keyword>
<feature type="binding site" evidence="23">
    <location>
        <position position="465"/>
    </location>
    <ligand>
        <name>Ca(2+)</name>
        <dbReference type="ChEBI" id="CHEBI:29108"/>
        <label>5</label>
    </ligand>
</feature>
<feature type="binding site" evidence="23">
    <location>
        <position position="420"/>
    </location>
    <ligand>
        <name>Ca(2+)</name>
        <dbReference type="ChEBI" id="CHEBI:29108"/>
        <label>5</label>
    </ligand>
</feature>
<evidence type="ECO:0000256" key="2">
    <source>
        <dbReference type="ARBA" id="ARBA00004498"/>
    </source>
</evidence>
<name>S4RCQ8_PETMA</name>
<dbReference type="InterPro" id="IPR001818">
    <property type="entry name" value="Pept_M10_metallopeptidase"/>
</dbReference>
<dbReference type="InterPro" id="IPR036943">
    <property type="entry name" value="FN_type2_sf"/>
</dbReference>
<feature type="region of interest" description="Disordered" evidence="27">
    <location>
        <begin position="382"/>
        <end position="405"/>
    </location>
</feature>
<dbReference type="InterPro" id="IPR036375">
    <property type="entry name" value="Hemopexin-like_dom_sf"/>
</dbReference>
<feature type="repeat" description="Hemopexin" evidence="26">
    <location>
        <begin position="507"/>
        <end position="555"/>
    </location>
</feature>
<sequence length="567" mass="63176">DSSSMVQLPSSIRKMQRFFRLAETGELDAATVAVMKKPRCGVPDVAAYNLFPRKEKWDQEQLTYRWAPRKPGPGATQSGWRQRRLGRARPCCARGLFCGDAARRRCLCRRKSDAPLKYCNLIIVLLSSLTQRRGGRLAPFDDDEEWSLGEGKVIKTRFGNAEGATCHFPFLFEGVEYTGCTAKGRKDGMLWCSTTADFDTDAKYGFCPSESLMTFGGNGGGKPCKFPFVFLGETYDSCTATGRKDGYRWCSTTEDYDRDKLYGFCPSDAMATSGGNAEGAPCVFPFVFLDDSYDACTQNGRKDGKSWCATTSSFDDDKKWGFCPDAGYSLYLVAAHEFGHALGLEHSQEEEALMFPTYKFTRDNPLTPDDIAGIQYLYGEGKGGKPSQPTKAPVAPPTQAPDTGPKYEVCKDVKVKFDAIAQINGQVYFFKNKMHMRVTHPGSRAGRPRWNTDVWEGLPERVEAAYTEPSSNHTVFFSGTKYWAYAGGKLLPGYPKSVTRLGLPAELPGLDAAFYWSHNKKTYLFAGDKYWRYNEHKKKMDADYPKLIGDYWNGVPDSVDATLAHGG</sequence>
<comment type="subcellular location">
    <subcellularLocation>
        <location evidence="2">Secreted</location>
        <location evidence="2">Extracellular space</location>
        <location evidence="2">Extracellular matrix</location>
    </subcellularLocation>
</comment>
<dbReference type="GO" id="GO:0005615">
    <property type="term" value="C:extracellular space"/>
    <property type="evidence" value="ECO:0007669"/>
    <property type="project" value="TreeGrafter"/>
</dbReference>
<feature type="disulfide bond" evidence="25">
    <location>
        <begin position="282"/>
        <end position="308"/>
    </location>
</feature>
<dbReference type="InterPro" id="IPR000585">
    <property type="entry name" value="Hemopexin-like_dom"/>
</dbReference>
<feature type="domain" description="Fibronectin type-II" evidence="28">
    <location>
        <begin position="161"/>
        <end position="209"/>
    </location>
</feature>
<dbReference type="InterPro" id="IPR021158">
    <property type="entry name" value="Pept_M10A_Zn_BS"/>
</dbReference>
<dbReference type="GO" id="GO:0006508">
    <property type="term" value="P:proteolysis"/>
    <property type="evidence" value="ECO:0007669"/>
    <property type="project" value="UniProtKB-KW"/>
</dbReference>
<dbReference type="FunFam" id="2.110.10.10:FF:000002">
    <property type="entry name" value="Matrix metallopeptidase 3"/>
    <property type="match status" value="1"/>
</dbReference>
<keyword evidence="8" id="KW-0645">Protease</keyword>
<keyword evidence="11" id="KW-0677">Repeat</keyword>
<evidence type="ECO:0000256" key="15">
    <source>
        <dbReference type="ARBA" id="ARBA00023049"/>
    </source>
</evidence>
<organism evidence="29">
    <name type="scientific">Petromyzon marinus</name>
    <name type="common">Sea lamprey</name>
    <dbReference type="NCBI Taxonomy" id="7757"/>
    <lineage>
        <taxon>Eukaryota</taxon>
        <taxon>Metazoa</taxon>
        <taxon>Chordata</taxon>
        <taxon>Craniata</taxon>
        <taxon>Vertebrata</taxon>
        <taxon>Cyclostomata</taxon>
        <taxon>Hyperoartia</taxon>
        <taxon>Petromyzontiformes</taxon>
        <taxon>Petromyzontidae</taxon>
        <taxon>Petromyzon</taxon>
    </lineage>
</organism>
<dbReference type="InterPro" id="IPR013806">
    <property type="entry name" value="Kringle-like"/>
</dbReference>
<evidence type="ECO:0000256" key="3">
    <source>
        <dbReference type="ARBA" id="ARBA00010370"/>
    </source>
</evidence>
<dbReference type="GO" id="GO:0004222">
    <property type="term" value="F:metalloendopeptidase activity"/>
    <property type="evidence" value="ECO:0007669"/>
    <property type="project" value="InterPro"/>
</dbReference>
<dbReference type="InterPro" id="IPR024079">
    <property type="entry name" value="MetalloPept_cat_dom_sf"/>
</dbReference>
<feature type="binding site" evidence="23">
    <location>
        <position position="513"/>
    </location>
    <ligand>
        <name>Ca(2+)</name>
        <dbReference type="ChEBI" id="CHEBI:29108"/>
        <label>5</label>
    </ligand>
</feature>
<evidence type="ECO:0000256" key="10">
    <source>
        <dbReference type="ARBA" id="ARBA00022729"/>
    </source>
</evidence>
<feature type="binding site" evidence="23">
    <location>
        <position position="315"/>
    </location>
    <ligand>
        <name>Ca(2+)</name>
        <dbReference type="ChEBI" id="CHEBI:29108"/>
        <label>3</label>
    </ligand>
</feature>
<dbReference type="SUPFAM" id="SSF50923">
    <property type="entry name" value="Hemopexin-like domain"/>
    <property type="match status" value="1"/>
</dbReference>
<dbReference type="CDD" id="cd00062">
    <property type="entry name" value="FN2"/>
    <property type="match status" value="3"/>
</dbReference>
<evidence type="ECO:0000256" key="22">
    <source>
        <dbReference type="PIRSR" id="PIRSR001191-2"/>
    </source>
</evidence>
<dbReference type="SUPFAM" id="SSF57440">
    <property type="entry name" value="Kringle-like"/>
    <property type="match status" value="3"/>
</dbReference>
<feature type="disulfide bond" evidence="25">
    <location>
        <begin position="238"/>
        <end position="265"/>
    </location>
</feature>
<dbReference type="MEROPS" id="M10.011"/>
<dbReference type="PANTHER" id="PTHR10201">
    <property type="entry name" value="MATRIX METALLOPROTEINASE"/>
    <property type="match status" value="1"/>
</dbReference>
<dbReference type="Pfam" id="PF00040">
    <property type="entry name" value="fn2"/>
    <property type="match status" value="2"/>
</dbReference>
<comment type="similarity">
    <text evidence="3">Belongs to the peptidase M10A family.</text>
</comment>
<feature type="modified residue" description="Phosphotyrosine; by PKDCC" evidence="24">
    <location>
        <position position="494"/>
    </location>
</feature>
<reference evidence="29" key="1">
    <citation type="submission" date="2025-08" db="UniProtKB">
        <authorList>
            <consortium name="Ensembl"/>
        </authorList>
    </citation>
    <scope>IDENTIFICATION</scope>
</reference>
<feature type="binding site" evidence="23">
    <location>
        <position position="354"/>
    </location>
    <ligand>
        <name>Zn(2+)</name>
        <dbReference type="ChEBI" id="CHEBI:29105"/>
        <label>2</label>
        <note>catalytic</note>
    </ligand>
</feature>
<keyword evidence="9 22" id="KW-0479">Metal-binding</keyword>